<sequence length="94" mass="10222">MSDPYSSGERVFGPPRGTFDADWAATALRSNRPALDHPTSVRLVELAWDLLRTRDLRGDALAAALHSDHDIDPDTARDVAAVATETAGFYLDRG</sequence>
<dbReference type="KEGG" id="whr:OG579_11065"/>
<evidence type="ECO:0000313" key="1">
    <source>
        <dbReference type="EMBL" id="WUM18300.1"/>
    </source>
</evidence>
<keyword evidence="2" id="KW-1185">Reference proteome</keyword>
<reference evidence="1 2" key="1">
    <citation type="submission" date="2022-10" db="EMBL/GenBank/DDBJ databases">
        <title>The complete genomes of actinobacterial strains from the NBC collection.</title>
        <authorList>
            <person name="Joergensen T.S."/>
            <person name="Alvarez Arevalo M."/>
            <person name="Sterndorff E.B."/>
            <person name="Faurdal D."/>
            <person name="Vuksanovic O."/>
            <person name="Mourched A.-S."/>
            <person name="Charusanti P."/>
            <person name="Shaw S."/>
            <person name="Blin K."/>
            <person name="Weber T."/>
        </authorList>
    </citation>
    <scope>NUCLEOTIDE SEQUENCE [LARGE SCALE GENOMIC DNA]</scope>
    <source>
        <strain evidence="1 2">NBC_00319</strain>
    </source>
</reference>
<name>A0AAU4JX18_9NOCA</name>
<dbReference type="AlphaFoldDB" id="A0AAU4JX18"/>
<dbReference type="RefSeq" id="WP_045821219.1">
    <property type="nucleotide sequence ID" value="NZ_CP108021.1"/>
</dbReference>
<proteinExistence type="predicted"/>
<protein>
    <submittedName>
        <fullName evidence="1">Uncharacterized protein</fullName>
    </submittedName>
</protein>
<dbReference type="Proteomes" id="UP001432128">
    <property type="component" value="Chromosome"/>
</dbReference>
<dbReference type="EMBL" id="CP108021">
    <property type="protein sequence ID" value="WUM18300.1"/>
    <property type="molecule type" value="Genomic_DNA"/>
</dbReference>
<gene>
    <name evidence="1" type="ORF">OG579_11065</name>
</gene>
<evidence type="ECO:0000313" key="2">
    <source>
        <dbReference type="Proteomes" id="UP001432128"/>
    </source>
</evidence>
<accession>A0AAU4JX18</accession>
<organism evidence="1 2">
    <name type="scientific">Williamsia herbipolensis</name>
    <dbReference type="NCBI Taxonomy" id="1603258"/>
    <lineage>
        <taxon>Bacteria</taxon>
        <taxon>Bacillati</taxon>
        <taxon>Actinomycetota</taxon>
        <taxon>Actinomycetes</taxon>
        <taxon>Mycobacteriales</taxon>
        <taxon>Nocardiaceae</taxon>
        <taxon>Williamsia</taxon>
    </lineage>
</organism>